<reference evidence="1 2" key="1">
    <citation type="submission" date="2019-06" db="EMBL/GenBank/DDBJ databases">
        <title>Sequencing the genomes of 1000 actinobacteria strains.</title>
        <authorList>
            <person name="Klenk H.-P."/>
        </authorList>
    </citation>
    <scope>NUCLEOTIDE SEQUENCE [LARGE SCALE GENOMIC DNA]</scope>
    <source>
        <strain evidence="1 2">DSM 102200</strain>
    </source>
</reference>
<keyword evidence="2" id="KW-1185">Reference proteome</keyword>
<proteinExistence type="predicted"/>
<evidence type="ECO:0000313" key="1">
    <source>
        <dbReference type="EMBL" id="TQL98621.1"/>
    </source>
</evidence>
<dbReference type="OrthoDB" id="9932788at2"/>
<dbReference type="AlphaFoldDB" id="A0A543CND6"/>
<name>A0A543CND6_9ACTN</name>
<accession>A0A543CND6</accession>
<evidence type="ECO:0000313" key="2">
    <source>
        <dbReference type="Proteomes" id="UP000316096"/>
    </source>
</evidence>
<dbReference type="Proteomes" id="UP000316096">
    <property type="component" value="Unassembled WGS sequence"/>
</dbReference>
<organism evidence="1 2">
    <name type="scientific">Actinoallomurus bryophytorum</name>
    <dbReference type="NCBI Taxonomy" id="1490222"/>
    <lineage>
        <taxon>Bacteria</taxon>
        <taxon>Bacillati</taxon>
        <taxon>Actinomycetota</taxon>
        <taxon>Actinomycetes</taxon>
        <taxon>Streptosporangiales</taxon>
        <taxon>Thermomonosporaceae</taxon>
        <taxon>Actinoallomurus</taxon>
    </lineage>
</organism>
<protein>
    <submittedName>
        <fullName evidence="1">Uncharacterized protein</fullName>
    </submittedName>
</protein>
<dbReference type="InterPro" id="IPR047880">
    <property type="entry name" value="MafI-like"/>
</dbReference>
<gene>
    <name evidence="1" type="ORF">FB559_4248</name>
</gene>
<comment type="caution">
    <text evidence="1">The sequence shown here is derived from an EMBL/GenBank/DDBJ whole genome shotgun (WGS) entry which is preliminary data.</text>
</comment>
<sequence>MGLYRTHQDYQEIREWENRLRALVESLSDRLEAAQREDALEFLAHGESGLLIEFLSYCVGEYGHPLADAERTELLAVATASGEQVRARVARDLGEAS</sequence>
<dbReference type="EMBL" id="VFOZ01000001">
    <property type="protein sequence ID" value="TQL98621.1"/>
    <property type="molecule type" value="Genomic_DNA"/>
</dbReference>
<dbReference type="RefSeq" id="WP_141957197.1">
    <property type="nucleotide sequence ID" value="NZ_VFOZ01000001.1"/>
</dbReference>
<dbReference type="NCBIfam" id="NF033691">
    <property type="entry name" value="immunity_MafI"/>
    <property type="match status" value="1"/>
</dbReference>